<dbReference type="AlphaFoldDB" id="A0A2V1JTG3"/>
<keyword evidence="2" id="KW-1185">Reference proteome</keyword>
<comment type="caution">
    <text evidence="1">The sequence shown here is derived from an EMBL/GenBank/DDBJ whole genome shotgun (WGS) entry which is preliminary data.</text>
</comment>
<evidence type="ECO:0000313" key="2">
    <source>
        <dbReference type="Proteomes" id="UP000245288"/>
    </source>
</evidence>
<sequence>MEQTEKKQVHYKKIENISAYVKKLAKEGANLIIAKKWTRIMARKGTPGEKVISWSVAADGDLIMEKEAEVGQDAETGENDWIATKIGKDGSVLVDEHGNKNEWIITDTVFWQKYRQDQEHPGYYVPVGVSQTFLRLPEAITLRQWGEECMRVDAGGYINVTDKNNIYVISQRDFEDTYEIR</sequence>
<name>A0A2V1JTG3_EUBRA</name>
<organism evidence="1 2">
    <name type="scientific">Eubacterium ramulus</name>
    <dbReference type="NCBI Taxonomy" id="39490"/>
    <lineage>
        <taxon>Bacteria</taxon>
        <taxon>Bacillati</taxon>
        <taxon>Bacillota</taxon>
        <taxon>Clostridia</taxon>
        <taxon>Eubacteriales</taxon>
        <taxon>Eubacteriaceae</taxon>
        <taxon>Eubacterium</taxon>
    </lineage>
</organism>
<protein>
    <submittedName>
        <fullName evidence="1">Uncharacterized protein</fullName>
    </submittedName>
</protein>
<dbReference type="RefSeq" id="WP_109215769.1">
    <property type="nucleotide sequence ID" value="NZ_JRFU01000102.1"/>
</dbReference>
<gene>
    <name evidence="1" type="ORF">LG34_09295</name>
</gene>
<evidence type="ECO:0000313" key="1">
    <source>
        <dbReference type="EMBL" id="PWE86531.1"/>
    </source>
</evidence>
<dbReference type="EMBL" id="JRFU01000102">
    <property type="protein sequence ID" value="PWE86531.1"/>
    <property type="molecule type" value="Genomic_DNA"/>
</dbReference>
<reference evidence="1 2" key="1">
    <citation type="submission" date="2014-09" db="EMBL/GenBank/DDBJ databases">
        <title>Butyrate-producing bacteria isolated from human gut.</title>
        <authorList>
            <person name="Zhang Q."/>
            <person name="Zhao L."/>
        </authorList>
    </citation>
    <scope>NUCLEOTIDE SEQUENCE [LARGE SCALE GENOMIC DNA]</scope>
    <source>
        <strain evidence="1 2">21</strain>
    </source>
</reference>
<proteinExistence type="predicted"/>
<dbReference type="Proteomes" id="UP000245288">
    <property type="component" value="Unassembled WGS sequence"/>
</dbReference>
<accession>A0A2V1JTG3</accession>